<evidence type="ECO:0000313" key="3">
    <source>
        <dbReference type="RefSeq" id="XP_027201854.1"/>
    </source>
</evidence>
<accession>A0A6P6YB66</accession>
<feature type="transmembrane region" description="Helical" evidence="1">
    <location>
        <begin position="79"/>
        <end position="99"/>
    </location>
</feature>
<organism evidence="2 3">
    <name type="scientific">Dermatophagoides pteronyssinus</name>
    <name type="common">European house dust mite</name>
    <dbReference type="NCBI Taxonomy" id="6956"/>
    <lineage>
        <taxon>Eukaryota</taxon>
        <taxon>Metazoa</taxon>
        <taxon>Ecdysozoa</taxon>
        <taxon>Arthropoda</taxon>
        <taxon>Chelicerata</taxon>
        <taxon>Arachnida</taxon>
        <taxon>Acari</taxon>
        <taxon>Acariformes</taxon>
        <taxon>Sarcoptiformes</taxon>
        <taxon>Astigmata</taxon>
        <taxon>Psoroptidia</taxon>
        <taxon>Analgoidea</taxon>
        <taxon>Pyroglyphidae</taxon>
        <taxon>Dermatophagoidinae</taxon>
        <taxon>Dermatophagoides</taxon>
    </lineage>
</organism>
<dbReference type="KEGG" id="dpte:113795829"/>
<evidence type="ECO:0000256" key="1">
    <source>
        <dbReference type="SAM" id="Phobius"/>
    </source>
</evidence>
<keyword evidence="2" id="KW-1185">Reference proteome</keyword>
<gene>
    <name evidence="3" type="primary">LOC113795829</name>
</gene>
<proteinExistence type="predicted"/>
<keyword evidence="1" id="KW-0812">Transmembrane</keyword>
<keyword evidence="1" id="KW-1133">Transmembrane helix</keyword>
<name>A0A6P6YB66_DERPT</name>
<keyword evidence="1" id="KW-0472">Membrane</keyword>
<reference evidence="3" key="1">
    <citation type="submission" date="2025-08" db="UniProtKB">
        <authorList>
            <consortium name="RefSeq"/>
        </authorList>
    </citation>
    <scope>IDENTIFICATION</scope>
    <source>
        <strain evidence="3">Airmid</strain>
    </source>
</reference>
<feature type="transmembrane region" description="Helical" evidence="1">
    <location>
        <begin position="33"/>
        <end position="51"/>
    </location>
</feature>
<evidence type="ECO:0000313" key="2">
    <source>
        <dbReference type="Proteomes" id="UP000515146"/>
    </source>
</evidence>
<feature type="transmembrane region" description="Helical" evidence="1">
    <location>
        <begin position="205"/>
        <end position="223"/>
    </location>
</feature>
<dbReference type="RefSeq" id="XP_027201854.1">
    <property type="nucleotide sequence ID" value="XM_027346053.1"/>
</dbReference>
<dbReference type="Proteomes" id="UP000515146">
    <property type="component" value="Unplaced"/>
</dbReference>
<dbReference type="AlphaFoldDB" id="A0A6P6YB66"/>
<dbReference type="InParanoid" id="A0A6P6YB66"/>
<sequence length="227" mass="27955">MLFHLKTYLYSSIKHIVEQYGTKQYRLLHIFEIISYIYWLIRLLLIFLMYLDPETFPFYQTMDYASAYIYRYRTLLNKFFFIIGIMMVLISILGIRTFFFHRVDTLSFQILYDCIVYNNDQYYKSLDTKENIQIKLSTRYNHYRQQFQKNYQYLSIINPLVDRLIWIRVWFDSWLQLDHVDKKLFIEQNKMQLFSHSSLKGRTQILLLNIFADKLIYLIHIIFGKIK</sequence>
<protein>
    <submittedName>
        <fullName evidence="3">Uncharacterized protein LOC113795829</fullName>
    </submittedName>
</protein>